<evidence type="ECO:0000313" key="3">
    <source>
        <dbReference type="Proteomes" id="UP000465221"/>
    </source>
</evidence>
<dbReference type="InterPro" id="IPR036047">
    <property type="entry name" value="F-box-like_dom_sf"/>
</dbReference>
<feature type="region of interest" description="Disordered" evidence="1">
    <location>
        <begin position="289"/>
        <end position="395"/>
    </location>
</feature>
<dbReference type="Proteomes" id="UP000465221">
    <property type="component" value="Unassembled WGS sequence"/>
</dbReference>
<dbReference type="AlphaFoldDB" id="A0A8H3P3I1"/>
<protein>
    <recommendedName>
        <fullName evidence="4">F-box domain-containing protein</fullName>
    </recommendedName>
</protein>
<dbReference type="EMBL" id="BLKC01000058">
    <property type="protein sequence ID" value="GFF44471.1"/>
    <property type="molecule type" value="Genomic_DNA"/>
</dbReference>
<comment type="caution">
    <text evidence="2">The sequence shown here is derived from an EMBL/GenBank/DDBJ whole genome shotgun (WGS) entry which is preliminary data.</text>
</comment>
<proteinExistence type="predicted"/>
<reference evidence="2 3" key="1">
    <citation type="submission" date="2020-01" db="EMBL/GenBank/DDBJ databases">
        <title>Draft genome sequence of Aspergillus udagawae IFM 46972.</title>
        <authorList>
            <person name="Takahashi H."/>
            <person name="Yaguchi T."/>
        </authorList>
    </citation>
    <scope>NUCLEOTIDE SEQUENCE [LARGE SCALE GENOMIC DNA]</scope>
    <source>
        <strain evidence="2 3">IFM 46972</strain>
    </source>
</reference>
<feature type="compositionally biased region" description="Acidic residues" evidence="1">
    <location>
        <begin position="373"/>
        <end position="384"/>
    </location>
</feature>
<dbReference type="SUPFAM" id="SSF81383">
    <property type="entry name" value="F-box domain"/>
    <property type="match status" value="1"/>
</dbReference>
<name>A0A8H3P3I1_9EURO</name>
<feature type="compositionally biased region" description="Acidic residues" evidence="1">
    <location>
        <begin position="357"/>
        <end position="367"/>
    </location>
</feature>
<evidence type="ECO:0000313" key="2">
    <source>
        <dbReference type="EMBL" id="GFF44471.1"/>
    </source>
</evidence>
<gene>
    <name evidence="2" type="ORF">IFM46972_07558</name>
</gene>
<sequence>MSRQSHGPSLDRLSQLPSELLVAIFQQCADFSSVWSLMRTSKLMLSVFNDRASEIVSEVMLLAVPVQTRIVMQGILAMHMGTFSQWEKYSDVLRYFMSSSIRPANRIIASSAQLRKFVYLSHYIHVLAHLCIERMIQRCLDGPLGQRQYPPGFRLPTWTEEQRTVLALWRLLFWNQLKIEGANGSLGWSTGELKRLASSHLYDQYPSSAQVYQTFAAWVFIADISPAESPSDLSESPARDSFPLPSMPSEFDWVEFDWVCEPPPSSRAITQGRMFEVCEHDLDVMFPLQQSGHPQQRGGDESSPEAAQDTSHDLSVGSSPEHSLEHSSESPSQALPDLTGEAVQPPRRPARFFYGTDSEDESSDDNEWNTAEDFQEDTEDEESSSDSSSDTSGDGFIRGTNACMLIAPPSPDEFYIWGRWQPYVPCPVRDYGPQSLRGPEWEDLDREPLSIQLWHNSRWYSVAAPAQYKWFHPYARYGFAFWEERRMMQLGLWSHQALDDPVEYYRRWYTFLSQEDIKRLKTNFGYISDDDDYD</sequence>
<evidence type="ECO:0008006" key="4">
    <source>
        <dbReference type="Google" id="ProtNLM"/>
    </source>
</evidence>
<organism evidence="2 3">
    <name type="scientific">Aspergillus udagawae</name>
    <dbReference type="NCBI Taxonomy" id="91492"/>
    <lineage>
        <taxon>Eukaryota</taxon>
        <taxon>Fungi</taxon>
        <taxon>Dikarya</taxon>
        <taxon>Ascomycota</taxon>
        <taxon>Pezizomycotina</taxon>
        <taxon>Eurotiomycetes</taxon>
        <taxon>Eurotiomycetidae</taxon>
        <taxon>Eurotiales</taxon>
        <taxon>Aspergillaceae</taxon>
        <taxon>Aspergillus</taxon>
        <taxon>Aspergillus subgen. Fumigati</taxon>
    </lineage>
</organism>
<accession>A0A8H3P3I1</accession>
<evidence type="ECO:0000256" key="1">
    <source>
        <dbReference type="SAM" id="MobiDB-lite"/>
    </source>
</evidence>